<comment type="caution">
    <text evidence="6">The sequence shown here is derived from an EMBL/GenBank/DDBJ whole genome shotgun (WGS) entry which is preliminary data.</text>
</comment>
<dbReference type="GO" id="GO:0043565">
    <property type="term" value="F:sequence-specific DNA binding"/>
    <property type="evidence" value="ECO:0007669"/>
    <property type="project" value="InterPro"/>
</dbReference>
<dbReference type="Pfam" id="PF25601">
    <property type="entry name" value="AAA_lid_14"/>
    <property type="match status" value="1"/>
</dbReference>
<dbReference type="GO" id="GO:0006355">
    <property type="term" value="P:regulation of DNA-templated transcription"/>
    <property type="evidence" value="ECO:0007669"/>
    <property type="project" value="InterPro"/>
</dbReference>
<evidence type="ECO:0000313" key="6">
    <source>
        <dbReference type="EMBL" id="EHP41522.1"/>
    </source>
</evidence>
<proteinExistence type="predicted"/>
<dbReference type="AlphaFoldDB" id="H1S7V8"/>
<dbReference type="Pfam" id="PF02954">
    <property type="entry name" value="HTH_8"/>
    <property type="match status" value="1"/>
</dbReference>
<dbReference type="InterPro" id="IPR009057">
    <property type="entry name" value="Homeodomain-like_sf"/>
</dbReference>
<dbReference type="EMBL" id="AHJE01000048">
    <property type="protein sequence ID" value="EHP41522.1"/>
    <property type="molecule type" value="Genomic_DNA"/>
</dbReference>
<keyword evidence="1" id="KW-0547">Nucleotide-binding</keyword>
<dbReference type="PROSITE" id="PS50045">
    <property type="entry name" value="SIGMA54_INTERACT_4"/>
    <property type="match status" value="1"/>
</dbReference>
<dbReference type="Gene3D" id="1.10.8.60">
    <property type="match status" value="1"/>
</dbReference>
<reference evidence="6 7" key="1">
    <citation type="journal article" date="2012" name="J. Bacteriol.">
        <title>De Novo Genome Project of Cupriavidus basilensis OR16.</title>
        <authorList>
            <person name="Cserhati M."/>
            <person name="Kriszt B."/>
            <person name="Szoboszlay S."/>
            <person name="Toth A."/>
            <person name="Szabo I."/>
            <person name="Tancsics A."/>
            <person name="Nagy I."/>
            <person name="Horvath B."/>
            <person name="Nagy I."/>
            <person name="Kukolya J."/>
        </authorList>
    </citation>
    <scope>NUCLEOTIDE SEQUENCE [LARGE SCALE GENOMIC DNA]</scope>
    <source>
        <strain evidence="6 7">OR16</strain>
    </source>
</reference>
<keyword evidence="4" id="KW-0804">Transcription</keyword>
<evidence type="ECO:0000259" key="5">
    <source>
        <dbReference type="PROSITE" id="PS50045"/>
    </source>
</evidence>
<accession>H1S7V8</accession>
<dbReference type="Proteomes" id="UP000005808">
    <property type="component" value="Unassembled WGS sequence"/>
</dbReference>
<evidence type="ECO:0000256" key="2">
    <source>
        <dbReference type="ARBA" id="ARBA00022840"/>
    </source>
</evidence>
<dbReference type="InterPro" id="IPR058031">
    <property type="entry name" value="AAA_lid_NorR"/>
</dbReference>
<gene>
    <name evidence="6" type="ORF">OR16_20260</name>
</gene>
<dbReference type="PANTHER" id="PTHR32071:SF57">
    <property type="entry name" value="C4-DICARBOXYLATE TRANSPORT TRANSCRIPTIONAL REGULATORY PROTEIN DCTD"/>
    <property type="match status" value="1"/>
</dbReference>
<keyword evidence="3" id="KW-0805">Transcription regulation</keyword>
<dbReference type="PROSITE" id="PS00688">
    <property type="entry name" value="SIGMA54_INTERACT_3"/>
    <property type="match status" value="1"/>
</dbReference>
<evidence type="ECO:0000256" key="4">
    <source>
        <dbReference type="ARBA" id="ARBA00023163"/>
    </source>
</evidence>
<sequence length="126" mass="14152">MPPLRERREDIVALFEHFMLVAAVRYQRPAPILSELQRQALMQRAWPGNVRELRNAADRLVLGVPEGGTRADALDDSTPLKERMEHYERAVIADTLARTGGAVSQAADLLQVGKATLYDKIKRYGL</sequence>
<feature type="domain" description="Sigma-54 factor interaction" evidence="5">
    <location>
        <begin position="1"/>
        <end position="62"/>
    </location>
</feature>
<evidence type="ECO:0000256" key="1">
    <source>
        <dbReference type="ARBA" id="ARBA00022741"/>
    </source>
</evidence>
<keyword evidence="2" id="KW-0067">ATP-binding</keyword>
<evidence type="ECO:0000256" key="3">
    <source>
        <dbReference type="ARBA" id="ARBA00023015"/>
    </source>
</evidence>
<evidence type="ECO:0000313" key="7">
    <source>
        <dbReference type="Proteomes" id="UP000005808"/>
    </source>
</evidence>
<name>H1S7V8_9BURK</name>
<dbReference type="Gene3D" id="1.10.10.60">
    <property type="entry name" value="Homeodomain-like"/>
    <property type="match status" value="1"/>
</dbReference>
<dbReference type="InterPro" id="IPR002078">
    <property type="entry name" value="Sigma_54_int"/>
</dbReference>
<dbReference type="InterPro" id="IPR002197">
    <property type="entry name" value="HTH_Fis"/>
</dbReference>
<dbReference type="GO" id="GO:0005524">
    <property type="term" value="F:ATP binding"/>
    <property type="evidence" value="ECO:0007669"/>
    <property type="project" value="UniProtKB-KW"/>
</dbReference>
<dbReference type="InterPro" id="IPR025944">
    <property type="entry name" value="Sigma_54_int_dom_CS"/>
</dbReference>
<organism evidence="6 7">
    <name type="scientific">Cupriavidus basilensis OR16</name>
    <dbReference type="NCBI Taxonomy" id="1127483"/>
    <lineage>
        <taxon>Bacteria</taxon>
        <taxon>Pseudomonadati</taxon>
        <taxon>Pseudomonadota</taxon>
        <taxon>Betaproteobacteria</taxon>
        <taxon>Burkholderiales</taxon>
        <taxon>Burkholderiaceae</taxon>
        <taxon>Cupriavidus</taxon>
    </lineage>
</organism>
<dbReference type="SUPFAM" id="SSF52540">
    <property type="entry name" value="P-loop containing nucleoside triphosphate hydrolases"/>
    <property type="match status" value="1"/>
</dbReference>
<protein>
    <submittedName>
        <fullName evidence="6">Response regulator of C4-dicarboxylate transportsystem</fullName>
    </submittedName>
</protein>
<dbReference type="PANTHER" id="PTHR32071">
    <property type="entry name" value="TRANSCRIPTIONAL REGULATORY PROTEIN"/>
    <property type="match status" value="1"/>
</dbReference>
<dbReference type="PATRIC" id="fig|1127483.3.peg.4061"/>
<dbReference type="InterPro" id="IPR027417">
    <property type="entry name" value="P-loop_NTPase"/>
</dbReference>
<dbReference type="SUPFAM" id="SSF46689">
    <property type="entry name" value="Homeodomain-like"/>
    <property type="match status" value="1"/>
</dbReference>
<dbReference type="PRINTS" id="PR01590">
    <property type="entry name" value="HTHFIS"/>
</dbReference>